<accession>A0A1G7GRK0</accession>
<sequence>MKKLNLKDIKNGMSRNEMRKVKGGCGSCDITHVESCWNGNVYRRASLINGVFKCC</sequence>
<dbReference type="STRING" id="454006.SAMN05421825_0552"/>
<evidence type="ECO:0000313" key="2">
    <source>
        <dbReference type="Proteomes" id="UP000199203"/>
    </source>
</evidence>
<protein>
    <recommendedName>
        <fullName evidence="3">Natural product</fullName>
    </recommendedName>
</protein>
<proteinExistence type="predicted"/>
<evidence type="ECO:0000313" key="1">
    <source>
        <dbReference type="EMBL" id="SDE90721.1"/>
    </source>
</evidence>
<evidence type="ECO:0008006" key="3">
    <source>
        <dbReference type="Google" id="ProtNLM"/>
    </source>
</evidence>
<keyword evidence="2" id="KW-1185">Reference proteome</keyword>
<reference evidence="2" key="1">
    <citation type="submission" date="2016-10" db="EMBL/GenBank/DDBJ databases">
        <authorList>
            <person name="Varghese N."/>
            <person name="Submissions S."/>
        </authorList>
    </citation>
    <scope>NUCLEOTIDE SEQUENCE [LARGE SCALE GENOMIC DNA]</scope>
    <source>
        <strain evidence="2">DSM 19684</strain>
    </source>
</reference>
<organism evidence="1 2">
    <name type="scientific">Epilithonimonas hungarica</name>
    <dbReference type="NCBI Taxonomy" id="454006"/>
    <lineage>
        <taxon>Bacteria</taxon>
        <taxon>Pseudomonadati</taxon>
        <taxon>Bacteroidota</taxon>
        <taxon>Flavobacteriia</taxon>
        <taxon>Flavobacteriales</taxon>
        <taxon>Weeksellaceae</taxon>
        <taxon>Chryseobacterium group</taxon>
        <taxon>Epilithonimonas</taxon>
    </lineage>
</organism>
<gene>
    <name evidence="1" type="ORF">SAMN05421825_0552</name>
</gene>
<dbReference type="AlphaFoldDB" id="A0A1G7GRK0"/>
<dbReference type="Proteomes" id="UP000199203">
    <property type="component" value="Unassembled WGS sequence"/>
</dbReference>
<dbReference type="EMBL" id="FNBH01000001">
    <property type="protein sequence ID" value="SDE90721.1"/>
    <property type="molecule type" value="Genomic_DNA"/>
</dbReference>
<name>A0A1G7GRK0_9FLAO</name>